<dbReference type="RefSeq" id="WP_023067799.1">
    <property type="nucleotide sequence ID" value="NZ_AUZM01000045.1"/>
</dbReference>
<name>U7QFC5_9CYAN</name>
<gene>
    <name evidence="1" type="ORF">M595_4075</name>
</gene>
<dbReference type="OrthoDB" id="1550871at2"/>
<sequence>MIPENNPPAIIDHLGIIRQAFQRLPDELKLHFLAILAELENPDCYQKKRFPQANLKRVLGTQLPLYTANIDVRGDWKLYLYYAEGKLYLKELTCSQKTPSSDSLSEIIELNEF</sequence>
<dbReference type="EMBL" id="AUZM01000045">
    <property type="protein sequence ID" value="ERT05947.1"/>
    <property type="molecule type" value="Genomic_DNA"/>
</dbReference>
<proteinExistence type="predicted"/>
<reference evidence="1 2" key="1">
    <citation type="journal article" date="2013" name="Front. Microbiol.">
        <title>Comparative genomic analyses of the cyanobacterium, Lyngbya aestuarii BL J, a powerful hydrogen producer.</title>
        <authorList>
            <person name="Kothari A."/>
            <person name="Vaughn M."/>
            <person name="Garcia-Pichel F."/>
        </authorList>
    </citation>
    <scope>NUCLEOTIDE SEQUENCE [LARGE SCALE GENOMIC DNA]</scope>
    <source>
        <strain evidence="1 2">BL J</strain>
    </source>
</reference>
<evidence type="ECO:0000313" key="2">
    <source>
        <dbReference type="Proteomes" id="UP000017127"/>
    </source>
</evidence>
<comment type="caution">
    <text evidence="1">The sequence shown here is derived from an EMBL/GenBank/DDBJ whole genome shotgun (WGS) entry which is preliminary data.</text>
</comment>
<evidence type="ECO:0000313" key="1">
    <source>
        <dbReference type="EMBL" id="ERT05947.1"/>
    </source>
</evidence>
<organism evidence="1 2">
    <name type="scientific">Lyngbya aestuarii BL J</name>
    <dbReference type="NCBI Taxonomy" id="1348334"/>
    <lineage>
        <taxon>Bacteria</taxon>
        <taxon>Bacillati</taxon>
        <taxon>Cyanobacteriota</taxon>
        <taxon>Cyanophyceae</taxon>
        <taxon>Oscillatoriophycideae</taxon>
        <taxon>Oscillatoriales</taxon>
        <taxon>Microcoleaceae</taxon>
        <taxon>Lyngbya</taxon>
    </lineage>
</organism>
<dbReference type="AlphaFoldDB" id="U7QFC5"/>
<dbReference type="Proteomes" id="UP000017127">
    <property type="component" value="Unassembled WGS sequence"/>
</dbReference>
<protein>
    <submittedName>
        <fullName evidence="1">Uncharacterized protein</fullName>
    </submittedName>
</protein>
<keyword evidence="2" id="KW-1185">Reference proteome</keyword>
<accession>U7QFC5</accession>